<proteinExistence type="predicted"/>
<evidence type="ECO:0000313" key="3">
    <source>
        <dbReference type="Proteomes" id="UP000636960"/>
    </source>
</evidence>
<organism evidence="2 3">
    <name type="scientific">Paractinoplanes rishiriensis</name>
    <dbReference type="NCBI Taxonomy" id="1050105"/>
    <lineage>
        <taxon>Bacteria</taxon>
        <taxon>Bacillati</taxon>
        <taxon>Actinomycetota</taxon>
        <taxon>Actinomycetes</taxon>
        <taxon>Micromonosporales</taxon>
        <taxon>Micromonosporaceae</taxon>
        <taxon>Paractinoplanes</taxon>
    </lineage>
</organism>
<feature type="compositionally biased region" description="Basic and acidic residues" evidence="1">
    <location>
        <begin position="13"/>
        <end position="22"/>
    </location>
</feature>
<protein>
    <submittedName>
        <fullName evidence="2">Uncharacterized protein</fullName>
    </submittedName>
</protein>
<evidence type="ECO:0000313" key="2">
    <source>
        <dbReference type="EMBL" id="GIE97767.1"/>
    </source>
</evidence>
<name>A0A919K2P1_9ACTN</name>
<dbReference type="Proteomes" id="UP000636960">
    <property type="component" value="Unassembled WGS sequence"/>
</dbReference>
<gene>
    <name evidence="2" type="ORF">Ari01nite_52320</name>
</gene>
<sequence length="79" mass="7950">MAQPQAHGSARRTRGDGRLDPVHRHRPARGTLLRLAAVAALLVTAAATSWSPAQTCAAEGGVAAVPPVSMPAAAPHPSG</sequence>
<reference evidence="2" key="1">
    <citation type="submission" date="2021-01" db="EMBL/GenBank/DDBJ databases">
        <title>Whole genome shotgun sequence of Actinoplanes rishiriensis NBRC 108556.</title>
        <authorList>
            <person name="Komaki H."/>
            <person name="Tamura T."/>
        </authorList>
    </citation>
    <scope>NUCLEOTIDE SEQUENCE</scope>
    <source>
        <strain evidence="2">NBRC 108556</strain>
    </source>
</reference>
<accession>A0A919K2P1</accession>
<dbReference type="EMBL" id="BOMV01000058">
    <property type="protein sequence ID" value="GIE97767.1"/>
    <property type="molecule type" value="Genomic_DNA"/>
</dbReference>
<dbReference type="AlphaFoldDB" id="A0A919K2P1"/>
<evidence type="ECO:0000256" key="1">
    <source>
        <dbReference type="SAM" id="MobiDB-lite"/>
    </source>
</evidence>
<feature type="region of interest" description="Disordered" evidence="1">
    <location>
        <begin position="1"/>
        <end position="29"/>
    </location>
</feature>
<keyword evidence="3" id="KW-1185">Reference proteome</keyword>
<comment type="caution">
    <text evidence="2">The sequence shown here is derived from an EMBL/GenBank/DDBJ whole genome shotgun (WGS) entry which is preliminary data.</text>
</comment>